<reference evidence="2" key="2">
    <citation type="submission" date="2020-09" db="EMBL/GenBank/DDBJ databases">
        <authorList>
            <person name="Sun Q."/>
            <person name="Ohkuma M."/>
        </authorList>
    </citation>
    <scope>NUCLEOTIDE SEQUENCE</scope>
    <source>
        <strain evidence="2">JCM 4346</strain>
    </source>
</reference>
<gene>
    <name evidence="2" type="ORF">GCM10010251_92020</name>
</gene>
<feature type="region of interest" description="Disordered" evidence="1">
    <location>
        <begin position="60"/>
        <end position="99"/>
    </location>
</feature>
<organism evidence="2 3">
    <name type="scientific">Streptomyces aurantiogriseus</name>
    <dbReference type="NCBI Taxonomy" id="66870"/>
    <lineage>
        <taxon>Bacteria</taxon>
        <taxon>Bacillati</taxon>
        <taxon>Actinomycetota</taxon>
        <taxon>Actinomycetes</taxon>
        <taxon>Kitasatosporales</taxon>
        <taxon>Streptomycetaceae</taxon>
        <taxon>Streptomyces</taxon>
    </lineage>
</organism>
<dbReference type="EMBL" id="BMSX01000040">
    <property type="protein sequence ID" value="GGR60839.1"/>
    <property type="molecule type" value="Genomic_DNA"/>
</dbReference>
<dbReference type="AlphaFoldDB" id="A0A918L008"/>
<dbReference type="Proteomes" id="UP000658320">
    <property type="component" value="Unassembled WGS sequence"/>
</dbReference>
<proteinExistence type="predicted"/>
<protein>
    <submittedName>
        <fullName evidence="2">Uncharacterized protein</fullName>
    </submittedName>
</protein>
<name>A0A918L008_9ACTN</name>
<keyword evidence="3" id="KW-1185">Reference proteome</keyword>
<evidence type="ECO:0000313" key="2">
    <source>
        <dbReference type="EMBL" id="GGR60839.1"/>
    </source>
</evidence>
<sequence length="99" mass="10506">MVEDASRVERTSAAVAVCRVTGEVEAGAAPVIRTAWANDPHTRLDLAALGPAAASLRDLAQTELTTSRRHTARPGGHGSHDIPKDEELLRRCRQVVTGG</sequence>
<feature type="compositionally biased region" description="Basic and acidic residues" evidence="1">
    <location>
        <begin position="78"/>
        <end position="90"/>
    </location>
</feature>
<reference evidence="2" key="1">
    <citation type="journal article" date="2014" name="Int. J. Syst. Evol. Microbiol.">
        <title>Complete genome sequence of Corynebacterium casei LMG S-19264T (=DSM 44701T), isolated from a smear-ripened cheese.</title>
        <authorList>
            <consortium name="US DOE Joint Genome Institute (JGI-PGF)"/>
            <person name="Walter F."/>
            <person name="Albersmeier A."/>
            <person name="Kalinowski J."/>
            <person name="Ruckert C."/>
        </authorList>
    </citation>
    <scope>NUCLEOTIDE SEQUENCE</scope>
    <source>
        <strain evidence="2">JCM 4346</strain>
    </source>
</reference>
<accession>A0A918L008</accession>
<evidence type="ECO:0000256" key="1">
    <source>
        <dbReference type="SAM" id="MobiDB-lite"/>
    </source>
</evidence>
<dbReference type="RefSeq" id="WP_189944006.1">
    <property type="nucleotide sequence ID" value="NZ_BMSX01000040.1"/>
</dbReference>
<evidence type="ECO:0000313" key="3">
    <source>
        <dbReference type="Proteomes" id="UP000658320"/>
    </source>
</evidence>
<comment type="caution">
    <text evidence="2">The sequence shown here is derived from an EMBL/GenBank/DDBJ whole genome shotgun (WGS) entry which is preliminary data.</text>
</comment>